<comment type="caution">
    <text evidence="1">The sequence shown here is derived from an EMBL/GenBank/DDBJ whole genome shotgun (WGS) entry which is preliminary data.</text>
</comment>
<dbReference type="InterPro" id="IPR011990">
    <property type="entry name" value="TPR-like_helical_dom_sf"/>
</dbReference>
<accession>A0A0F9EE04</accession>
<sequence>MKKLHFIIIGISISLSLSSCDSNFEEVNEDPNRLAEISPATILNPILYGLADHNADRSWSVNFDLMQVTLPFPSVSGGLHRYDVSLGVGNSSYYWYYRWANNISELQEAADNVKNRLFKEGEKPYRAGKILWIVRQYIKYTLLAAIHGYA</sequence>
<dbReference type="InterPro" id="IPR041662">
    <property type="entry name" value="SusD-like_2"/>
</dbReference>
<protein>
    <recommendedName>
        <fullName evidence="2">SusD-like N-terminal domain-containing protein</fullName>
    </recommendedName>
</protein>
<dbReference type="AlphaFoldDB" id="A0A0F9EE04"/>
<reference evidence="1" key="1">
    <citation type="journal article" date="2015" name="Nature">
        <title>Complex archaea that bridge the gap between prokaryotes and eukaryotes.</title>
        <authorList>
            <person name="Spang A."/>
            <person name="Saw J.H."/>
            <person name="Jorgensen S.L."/>
            <person name="Zaremba-Niedzwiedzka K."/>
            <person name="Martijn J."/>
            <person name="Lind A.E."/>
            <person name="van Eijk R."/>
            <person name="Schleper C."/>
            <person name="Guy L."/>
            <person name="Ettema T.J."/>
        </authorList>
    </citation>
    <scope>NUCLEOTIDE SEQUENCE</scope>
</reference>
<organism evidence="1">
    <name type="scientific">marine sediment metagenome</name>
    <dbReference type="NCBI Taxonomy" id="412755"/>
    <lineage>
        <taxon>unclassified sequences</taxon>
        <taxon>metagenomes</taxon>
        <taxon>ecological metagenomes</taxon>
    </lineage>
</organism>
<dbReference type="PROSITE" id="PS51257">
    <property type="entry name" value="PROKAR_LIPOPROTEIN"/>
    <property type="match status" value="1"/>
</dbReference>
<evidence type="ECO:0008006" key="2">
    <source>
        <dbReference type="Google" id="ProtNLM"/>
    </source>
</evidence>
<dbReference type="SUPFAM" id="SSF48452">
    <property type="entry name" value="TPR-like"/>
    <property type="match status" value="1"/>
</dbReference>
<proteinExistence type="predicted"/>
<dbReference type="EMBL" id="LAZR01035215">
    <property type="protein sequence ID" value="KKL28101.1"/>
    <property type="molecule type" value="Genomic_DNA"/>
</dbReference>
<evidence type="ECO:0000313" key="1">
    <source>
        <dbReference type="EMBL" id="KKL28101.1"/>
    </source>
</evidence>
<name>A0A0F9EE04_9ZZZZ</name>
<gene>
    <name evidence="1" type="ORF">LCGC14_2378510</name>
</gene>
<feature type="non-terminal residue" evidence="1">
    <location>
        <position position="150"/>
    </location>
</feature>
<dbReference type="Pfam" id="PF12771">
    <property type="entry name" value="SusD-like_2"/>
    <property type="match status" value="1"/>
</dbReference>